<accession>A0A931G8E0</accession>
<reference evidence="2 3" key="1">
    <citation type="submission" date="2020-11" db="EMBL/GenBank/DDBJ databases">
        <title>Arthrobacter antarcticus sp. nov., isolated from Antarctic Soil.</title>
        <authorList>
            <person name="Li J."/>
        </authorList>
    </citation>
    <scope>NUCLEOTIDE SEQUENCE [LARGE SCALE GENOMIC DNA]</scope>
    <source>
        <strain evidence="2 3">Z1-20</strain>
    </source>
</reference>
<dbReference type="SUPFAM" id="SSF48452">
    <property type="entry name" value="TPR-like"/>
    <property type="match status" value="2"/>
</dbReference>
<dbReference type="InterPro" id="IPR010982">
    <property type="entry name" value="Lambda_DNA-bd_dom_sf"/>
</dbReference>
<protein>
    <submittedName>
        <fullName evidence="2">Helix-turn-helix transcriptional regulator</fullName>
    </submittedName>
</protein>
<dbReference type="GO" id="GO:0003677">
    <property type="term" value="F:DNA binding"/>
    <property type="evidence" value="ECO:0007669"/>
    <property type="project" value="InterPro"/>
</dbReference>
<sequence>MGNSFGDRLRAERLSRSLTQAELGGDLYSASYVSLLENARREPTAEVIVQLAKQLQLAPHAVQEWTTPVSAEETEYLLAVLYARQSWDMRDYARAATHAAKAASMAQENKDTVSWWNMAHLHASALLKNAEFEQCQEVTSAILKHPLSEETPGLEVRARQLMASACLGLGKLPEAVEHASVAVARGASLPQESTAYIAAIRTLIAALAESGRLDDAWVHCQTLSDLDDGSMLPQLAGEVCWVIGNVAFMRNDVEQGLAYHAKASLLLSPASDLALWARFNKATASVRLSAGVVEPATLEAIEKAELAQSVVGANLADELEVALIRARWLYLTGALDPALELLGDIYRQRESLAKHTAGEVALLLGKTHKAMGQFPEALQLLTEAKEQFAHAGAGDRVALALDNILEMRAAGRVS</sequence>
<name>A0A931G8E0_9MICC</name>
<dbReference type="PROSITE" id="PS50943">
    <property type="entry name" value="HTH_CROC1"/>
    <property type="match status" value="1"/>
</dbReference>
<evidence type="ECO:0000259" key="1">
    <source>
        <dbReference type="PROSITE" id="PS50943"/>
    </source>
</evidence>
<dbReference type="Gene3D" id="1.25.40.10">
    <property type="entry name" value="Tetratricopeptide repeat domain"/>
    <property type="match status" value="1"/>
</dbReference>
<gene>
    <name evidence="2" type="ORF">IV500_12215</name>
</gene>
<dbReference type="Proteomes" id="UP000655366">
    <property type="component" value="Unassembled WGS sequence"/>
</dbReference>
<organism evidence="2 3">
    <name type="scientific">Arthrobacter terrae</name>
    <dbReference type="NCBI Taxonomy" id="2935737"/>
    <lineage>
        <taxon>Bacteria</taxon>
        <taxon>Bacillati</taxon>
        <taxon>Actinomycetota</taxon>
        <taxon>Actinomycetes</taxon>
        <taxon>Micrococcales</taxon>
        <taxon>Micrococcaceae</taxon>
        <taxon>Arthrobacter</taxon>
    </lineage>
</organism>
<dbReference type="AlphaFoldDB" id="A0A931G8E0"/>
<dbReference type="SMART" id="SM00530">
    <property type="entry name" value="HTH_XRE"/>
    <property type="match status" value="1"/>
</dbReference>
<proteinExistence type="predicted"/>
<dbReference type="InterPro" id="IPR001387">
    <property type="entry name" value="Cro/C1-type_HTH"/>
</dbReference>
<dbReference type="Gene3D" id="1.10.260.40">
    <property type="entry name" value="lambda repressor-like DNA-binding domains"/>
    <property type="match status" value="1"/>
</dbReference>
<dbReference type="Pfam" id="PF13560">
    <property type="entry name" value="HTH_31"/>
    <property type="match status" value="1"/>
</dbReference>
<dbReference type="RefSeq" id="WP_196397082.1">
    <property type="nucleotide sequence ID" value="NZ_JADNYM010000014.1"/>
</dbReference>
<evidence type="ECO:0000313" key="2">
    <source>
        <dbReference type="EMBL" id="MBG0740144.1"/>
    </source>
</evidence>
<keyword evidence="3" id="KW-1185">Reference proteome</keyword>
<evidence type="ECO:0000313" key="3">
    <source>
        <dbReference type="Proteomes" id="UP000655366"/>
    </source>
</evidence>
<dbReference type="SUPFAM" id="SSF47413">
    <property type="entry name" value="lambda repressor-like DNA-binding domains"/>
    <property type="match status" value="1"/>
</dbReference>
<feature type="domain" description="HTH cro/C1-type" evidence="1">
    <location>
        <begin position="9"/>
        <end position="62"/>
    </location>
</feature>
<dbReference type="InterPro" id="IPR011990">
    <property type="entry name" value="TPR-like_helical_dom_sf"/>
</dbReference>
<dbReference type="EMBL" id="JADNYM010000014">
    <property type="protein sequence ID" value="MBG0740144.1"/>
    <property type="molecule type" value="Genomic_DNA"/>
</dbReference>
<dbReference type="CDD" id="cd00093">
    <property type="entry name" value="HTH_XRE"/>
    <property type="match status" value="1"/>
</dbReference>
<comment type="caution">
    <text evidence="2">The sequence shown here is derived from an EMBL/GenBank/DDBJ whole genome shotgun (WGS) entry which is preliminary data.</text>
</comment>